<evidence type="ECO:0000313" key="3">
    <source>
        <dbReference type="Proteomes" id="UP000233551"/>
    </source>
</evidence>
<gene>
    <name evidence="2" type="ORF">CRG98_048592</name>
    <name evidence="1" type="ORF">CRG98_048593</name>
</gene>
<dbReference type="AlphaFoldDB" id="A0A2I0HI62"/>
<keyword evidence="3" id="KW-1185">Reference proteome</keyword>
<proteinExistence type="predicted"/>
<protein>
    <submittedName>
        <fullName evidence="1">Uncharacterized protein</fullName>
    </submittedName>
</protein>
<dbReference type="EMBL" id="PGOL01014448">
    <property type="protein sequence ID" value="PKI31016.1"/>
    <property type="molecule type" value="Genomic_DNA"/>
</dbReference>
<dbReference type="EMBL" id="PGOL01014447">
    <property type="protein sequence ID" value="PKI31017.1"/>
    <property type="molecule type" value="Genomic_DNA"/>
</dbReference>
<organism evidence="1 3">
    <name type="scientific">Punica granatum</name>
    <name type="common">Pomegranate</name>
    <dbReference type="NCBI Taxonomy" id="22663"/>
    <lineage>
        <taxon>Eukaryota</taxon>
        <taxon>Viridiplantae</taxon>
        <taxon>Streptophyta</taxon>
        <taxon>Embryophyta</taxon>
        <taxon>Tracheophyta</taxon>
        <taxon>Spermatophyta</taxon>
        <taxon>Magnoliopsida</taxon>
        <taxon>eudicotyledons</taxon>
        <taxon>Gunneridae</taxon>
        <taxon>Pentapetalae</taxon>
        <taxon>rosids</taxon>
        <taxon>malvids</taxon>
        <taxon>Myrtales</taxon>
        <taxon>Lythraceae</taxon>
        <taxon>Punica</taxon>
    </lineage>
</organism>
<name>A0A2I0HI62_PUNGR</name>
<sequence>MSSKCKSETDPGYEAGQVLTLTPFWVLVRVQFLTQNPETGSSAWYFPKLPTLIPWPGPHFTP</sequence>
<reference evidence="1 3" key="1">
    <citation type="submission" date="2017-11" db="EMBL/GenBank/DDBJ databases">
        <title>De-novo sequencing of pomegranate (Punica granatum L.) genome.</title>
        <authorList>
            <person name="Akparov Z."/>
            <person name="Amiraslanov A."/>
            <person name="Hajiyeva S."/>
            <person name="Abbasov M."/>
            <person name="Kaur K."/>
            <person name="Hamwieh A."/>
            <person name="Solovyev V."/>
            <person name="Salamov A."/>
            <person name="Braich B."/>
            <person name="Kosarev P."/>
            <person name="Mahmoud A."/>
            <person name="Hajiyev E."/>
            <person name="Babayeva S."/>
            <person name="Izzatullayeva V."/>
            <person name="Mammadov A."/>
            <person name="Mammadov A."/>
            <person name="Sharifova S."/>
            <person name="Ojaghi J."/>
            <person name="Eynullazada K."/>
            <person name="Bayramov B."/>
            <person name="Abdulazimova A."/>
            <person name="Shahmuradov I."/>
        </authorList>
    </citation>
    <scope>NUCLEOTIDE SEQUENCE [LARGE SCALE GENOMIC DNA]</scope>
    <source>
        <strain evidence="1">AG2017</strain>
        <strain evidence="3">cv. AG2017</strain>
        <tissue evidence="1">Leaf</tissue>
    </source>
</reference>
<dbReference type="Proteomes" id="UP000233551">
    <property type="component" value="Unassembled WGS sequence"/>
</dbReference>
<evidence type="ECO:0000313" key="1">
    <source>
        <dbReference type="EMBL" id="PKI31016.1"/>
    </source>
</evidence>
<comment type="caution">
    <text evidence="1">The sequence shown here is derived from an EMBL/GenBank/DDBJ whole genome shotgun (WGS) entry which is preliminary data.</text>
</comment>
<feature type="non-terminal residue" evidence="1">
    <location>
        <position position="62"/>
    </location>
</feature>
<accession>A0A2I0HI62</accession>
<evidence type="ECO:0000313" key="2">
    <source>
        <dbReference type="EMBL" id="PKI31017.1"/>
    </source>
</evidence>